<evidence type="ECO:0000313" key="3">
    <source>
        <dbReference type="Proteomes" id="UP000198642"/>
    </source>
</evidence>
<accession>A0A1I0W975</accession>
<protein>
    <submittedName>
        <fullName evidence="2">Uncharacterized protein YjaZ</fullName>
    </submittedName>
</protein>
<dbReference type="EMBL" id="FOJW01000002">
    <property type="protein sequence ID" value="SFA85262.1"/>
    <property type="molecule type" value="Genomic_DNA"/>
</dbReference>
<feature type="domain" description="DUF2268" evidence="1">
    <location>
        <begin position="66"/>
        <end position="257"/>
    </location>
</feature>
<proteinExistence type="predicted"/>
<sequence>MSVIRTDKWLLDFYDKPAELCEKLTNHFDENVSSTDIHQHMIIHGMYHQPVKNGDELIKSLQKRNIWQVVQQEEKHLQKEWDGPNIPIFIFPADSNNRRLKQEQNGKSGLTFSDKLFLFISEDNTEREIRALFTHEYNHVCRLYKYNKKETDYVLLDSVMLEGLAENAVQERLGSHYTANWTSYYPDAKLKRIYLNLIWPNRNTPKSSPTHSQILYGLGLYPKMAGYCTGYYLIKNYMAAHDLTSRDVLHIKSEEMIEKTDET</sequence>
<dbReference type="InterPro" id="IPR018728">
    <property type="entry name" value="DUF2268"/>
</dbReference>
<evidence type="ECO:0000313" key="2">
    <source>
        <dbReference type="EMBL" id="SFA85262.1"/>
    </source>
</evidence>
<reference evidence="2 3" key="1">
    <citation type="submission" date="2016-10" db="EMBL/GenBank/DDBJ databases">
        <authorList>
            <person name="de Groot N.N."/>
        </authorList>
    </citation>
    <scope>NUCLEOTIDE SEQUENCE [LARGE SCALE GENOMIC DNA]</scope>
    <source>
        <strain evidence="2 3">CGMCC 1.3702</strain>
    </source>
</reference>
<dbReference type="Proteomes" id="UP000198642">
    <property type="component" value="Unassembled WGS sequence"/>
</dbReference>
<dbReference type="OrthoDB" id="2449457at2"/>
<dbReference type="RefSeq" id="WP_090234092.1">
    <property type="nucleotide sequence ID" value="NZ_FOJW01000002.1"/>
</dbReference>
<organism evidence="2 3">
    <name type="scientific">Lentibacillus halodurans</name>
    <dbReference type="NCBI Taxonomy" id="237679"/>
    <lineage>
        <taxon>Bacteria</taxon>
        <taxon>Bacillati</taxon>
        <taxon>Bacillota</taxon>
        <taxon>Bacilli</taxon>
        <taxon>Bacillales</taxon>
        <taxon>Bacillaceae</taxon>
        <taxon>Lentibacillus</taxon>
    </lineage>
</organism>
<dbReference type="AlphaFoldDB" id="A0A1I0W975"/>
<gene>
    <name evidence="2" type="ORF">SAMN04488072_102322</name>
</gene>
<keyword evidence="3" id="KW-1185">Reference proteome</keyword>
<dbReference type="STRING" id="237679.SAMN04488072_102322"/>
<evidence type="ECO:0000259" key="1">
    <source>
        <dbReference type="Pfam" id="PF10026"/>
    </source>
</evidence>
<dbReference type="Pfam" id="PF10026">
    <property type="entry name" value="DUF2268"/>
    <property type="match status" value="1"/>
</dbReference>
<name>A0A1I0W975_9BACI</name>